<dbReference type="InterPro" id="IPR036959">
    <property type="entry name" value="Peptidase_C12_UCH_sf"/>
</dbReference>
<dbReference type="InterPro" id="IPR038765">
    <property type="entry name" value="Papain-like_cys_pep_sf"/>
</dbReference>
<sequence>MVQQDNNNNNKKALKRWVPLEANPEVWNEIVHKCGVDPNWNYVDVYGFDPELLAMIPRPVQAIIFLFPITEAYEKFKAEEEAHLAKCGQYISPEVVFFKQTISNACGMIALLHSLGSSDDEIIGPGLFNDIISQAKNASIEERVELLENSVELASVHEAAAYDGQTVAPDREDAIDLHFVCFVEVDQHLYELDGRKAFPINHGKCSDLVKSAAVVMRKYMERDPEETHFSAIALCKTEE</sequence>
<accession>A0ABP9YDN1</accession>
<dbReference type="Pfam" id="PF01088">
    <property type="entry name" value="Peptidase_C12"/>
    <property type="match status" value="1"/>
</dbReference>
<proteinExistence type="inferred from homology"/>
<feature type="active site" description="Proton donor" evidence="7">
    <location>
        <position position="178"/>
    </location>
</feature>
<dbReference type="PRINTS" id="PR00707">
    <property type="entry name" value="UBCTHYDRLASE"/>
</dbReference>
<evidence type="ECO:0000259" key="9">
    <source>
        <dbReference type="PROSITE" id="PS52048"/>
    </source>
</evidence>
<gene>
    <name evidence="10" type="ORF">HPULCUR_010579</name>
</gene>
<keyword evidence="4 7" id="KW-0833">Ubl conjugation pathway</keyword>
<organism evidence="10 11">
    <name type="scientific">Helicostylum pulchrum</name>
    <dbReference type="NCBI Taxonomy" id="562976"/>
    <lineage>
        <taxon>Eukaryota</taxon>
        <taxon>Fungi</taxon>
        <taxon>Fungi incertae sedis</taxon>
        <taxon>Mucoromycota</taxon>
        <taxon>Mucoromycotina</taxon>
        <taxon>Mucoromycetes</taxon>
        <taxon>Mucorales</taxon>
        <taxon>Mucorineae</taxon>
        <taxon>Mucoraceae</taxon>
        <taxon>Helicostylum</taxon>
    </lineage>
</organism>
<evidence type="ECO:0000256" key="4">
    <source>
        <dbReference type="ARBA" id="ARBA00022786"/>
    </source>
</evidence>
<dbReference type="Proteomes" id="UP001476247">
    <property type="component" value="Unassembled WGS sequence"/>
</dbReference>
<comment type="caution">
    <text evidence="10">The sequence shown here is derived from an EMBL/GenBank/DDBJ whole genome shotgun (WGS) entry which is preliminary data.</text>
</comment>
<evidence type="ECO:0000256" key="3">
    <source>
        <dbReference type="ARBA" id="ARBA00022670"/>
    </source>
</evidence>
<feature type="active site" description="Nucleophile" evidence="7">
    <location>
        <position position="106"/>
    </location>
</feature>
<dbReference type="PROSITE" id="PS52048">
    <property type="entry name" value="UCH_DOMAIN"/>
    <property type="match status" value="1"/>
</dbReference>
<name>A0ABP9YDN1_9FUNG</name>
<dbReference type="InterPro" id="IPR001578">
    <property type="entry name" value="Peptidase_C12_UCH"/>
</dbReference>
<reference evidence="10 11" key="1">
    <citation type="submission" date="2024-04" db="EMBL/GenBank/DDBJ databases">
        <title>genome sequences of Mucor flavus KT1a and Helicostylum pulchrum KT1b strains isolation_sourced from the surface of a dry-aged beef.</title>
        <authorList>
            <person name="Toyotome T."/>
            <person name="Hosono M."/>
            <person name="Torimaru M."/>
            <person name="Fukuda K."/>
            <person name="Mikami N."/>
        </authorList>
    </citation>
    <scope>NUCLEOTIDE SEQUENCE [LARGE SCALE GENOMIC DNA]</scope>
    <source>
        <strain evidence="10 11">KT1b</strain>
    </source>
</reference>
<keyword evidence="3 7" id="KW-0645">Protease</keyword>
<evidence type="ECO:0000256" key="1">
    <source>
        <dbReference type="ARBA" id="ARBA00000707"/>
    </source>
</evidence>
<evidence type="ECO:0000256" key="7">
    <source>
        <dbReference type="PROSITE-ProRule" id="PRU01393"/>
    </source>
</evidence>
<dbReference type="CDD" id="cd09616">
    <property type="entry name" value="Peptidase_C12_UCH_L1_L3"/>
    <property type="match status" value="1"/>
</dbReference>
<evidence type="ECO:0000313" key="11">
    <source>
        <dbReference type="Proteomes" id="UP001476247"/>
    </source>
</evidence>
<dbReference type="EMBL" id="BAABUJ010000041">
    <property type="protein sequence ID" value="GAA5805066.1"/>
    <property type="molecule type" value="Genomic_DNA"/>
</dbReference>
<protein>
    <recommendedName>
        <fullName evidence="8">Ubiquitin carboxyl-terminal hydrolase</fullName>
        <ecNumber evidence="8">3.4.19.12</ecNumber>
    </recommendedName>
</protein>
<keyword evidence="6 7" id="KW-0788">Thiol protease</keyword>
<evidence type="ECO:0000313" key="10">
    <source>
        <dbReference type="EMBL" id="GAA5805066.1"/>
    </source>
</evidence>
<dbReference type="PANTHER" id="PTHR10589:SF17">
    <property type="entry name" value="UBIQUITIN CARBOXYL-TERMINAL HYDROLASE"/>
    <property type="match status" value="1"/>
</dbReference>
<evidence type="ECO:0000256" key="2">
    <source>
        <dbReference type="ARBA" id="ARBA00009326"/>
    </source>
</evidence>
<dbReference type="EC" id="3.4.19.12" evidence="8"/>
<dbReference type="SUPFAM" id="SSF54001">
    <property type="entry name" value="Cysteine proteinases"/>
    <property type="match status" value="1"/>
</dbReference>
<feature type="domain" description="UCH catalytic" evidence="9">
    <location>
        <begin position="16"/>
        <end position="236"/>
    </location>
</feature>
<dbReference type="PANTHER" id="PTHR10589">
    <property type="entry name" value="UBIQUITIN CARBOXYL-TERMINAL HYDROLASE"/>
    <property type="match status" value="1"/>
</dbReference>
<evidence type="ECO:0000256" key="8">
    <source>
        <dbReference type="RuleBase" id="RU361215"/>
    </source>
</evidence>
<comment type="similarity">
    <text evidence="2 7 8">Belongs to the peptidase C12 family.</text>
</comment>
<evidence type="ECO:0000256" key="5">
    <source>
        <dbReference type="ARBA" id="ARBA00022801"/>
    </source>
</evidence>
<keyword evidence="5 7" id="KW-0378">Hydrolase</keyword>
<keyword evidence="11" id="KW-1185">Reference proteome</keyword>
<feature type="site" description="Important for enzyme activity" evidence="7">
    <location>
        <position position="193"/>
    </location>
</feature>
<feature type="site" description="Transition state stabilizer" evidence="7">
    <location>
        <position position="100"/>
    </location>
</feature>
<evidence type="ECO:0000256" key="6">
    <source>
        <dbReference type="ARBA" id="ARBA00022807"/>
    </source>
</evidence>
<comment type="catalytic activity">
    <reaction evidence="1 7 8">
        <text>Thiol-dependent hydrolysis of ester, thioester, amide, peptide and isopeptide bonds formed by the C-terminal Gly of ubiquitin (a 76-residue protein attached to proteins as an intracellular targeting signal).</text>
        <dbReference type="EC" id="3.4.19.12"/>
    </reaction>
</comment>
<dbReference type="Gene3D" id="3.40.532.10">
    <property type="entry name" value="Peptidase C12, ubiquitin carboxyl-terminal hydrolase"/>
    <property type="match status" value="1"/>
</dbReference>